<keyword evidence="8" id="KW-1185">Reference proteome</keyword>
<dbReference type="InterPro" id="IPR027417">
    <property type="entry name" value="P-loop_NTPase"/>
</dbReference>
<dbReference type="GO" id="GO:0008146">
    <property type="term" value="F:sulfotransferase activity"/>
    <property type="evidence" value="ECO:0007669"/>
    <property type="project" value="InterPro"/>
</dbReference>
<protein>
    <submittedName>
        <fullName evidence="7">Sulfotransferase 6B1 (ST6B1) (Thyroxine sulfotransferase)</fullName>
    </submittedName>
</protein>
<organism evidence="5">
    <name type="scientific">Cladocopium goreaui</name>
    <dbReference type="NCBI Taxonomy" id="2562237"/>
    <lineage>
        <taxon>Eukaryota</taxon>
        <taxon>Sar</taxon>
        <taxon>Alveolata</taxon>
        <taxon>Dinophyceae</taxon>
        <taxon>Suessiales</taxon>
        <taxon>Symbiodiniaceae</taxon>
        <taxon>Cladocopium</taxon>
    </lineage>
</organism>
<dbReference type="Pfam" id="PF00685">
    <property type="entry name" value="Sulfotransfer_1"/>
    <property type="match status" value="1"/>
</dbReference>
<dbReference type="OrthoDB" id="205623at2759"/>
<sequence length="382" mass="42904">MDSRQMEHKVNLACALLRSGQRHKAQEVSQGALQELGKLKIRETRGLMGLASLEYALRVNLSCSLEEVAMRKLQLEEAIALEPHRVEAKFHLAALLEEEKQPDAALQVLMQALKIAPEEVNCLALACRCLEGLGRHQEALATATQLCAVDPASTFLALREVFRCQPEDVFVVTFPRCGTTWMVQIVVSCLFGAGVNYAEHAIFLEGSIASSASYVQRIEGFPRPRVLKSHVPADMHPGLARGEGEVLQAHGKVLYVVRNPKDAMISLRHHHANNAAIGWDGSWDEWVRQWLSGERSAEYGGSYFDHVKRWWKLAKLHPDRIRIVYFEEMKADLSRQVAQVAEFLGLSLSSEQLQKVCDACRFESMRSRHQVADDIRSEALSR</sequence>
<dbReference type="EMBL" id="CAMXCT020003396">
    <property type="protein sequence ID" value="CAL1157627.1"/>
    <property type="molecule type" value="Genomic_DNA"/>
</dbReference>
<feature type="repeat" description="TPR" evidence="3">
    <location>
        <begin position="86"/>
        <end position="119"/>
    </location>
</feature>
<evidence type="ECO:0000256" key="1">
    <source>
        <dbReference type="ARBA" id="ARBA00005771"/>
    </source>
</evidence>
<evidence type="ECO:0000256" key="2">
    <source>
        <dbReference type="ARBA" id="ARBA00022679"/>
    </source>
</evidence>
<dbReference type="InterPro" id="IPR019734">
    <property type="entry name" value="TPR_rpt"/>
</dbReference>
<dbReference type="Proteomes" id="UP001152797">
    <property type="component" value="Unassembled WGS sequence"/>
</dbReference>
<evidence type="ECO:0000313" key="7">
    <source>
        <dbReference type="EMBL" id="CAL4791564.1"/>
    </source>
</evidence>
<accession>A0A9P1D4K6</accession>
<dbReference type="Gene3D" id="1.25.40.10">
    <property type="entry name" value="Tetratricopeptide repeat domain"/>
    <property type="match status" value="1"/>
</dbReference>
<evidence type="ECO:0000313" key="6">
    <source>
        <dbReference type="EMBL" id="CAL1157627.1"/>
    </source>
</evidence>
<dbReference type="EMBL" id="CAMXCT010003396">
    <property type="protein sequence ID" value="CAI4004252.1"/>
    <property type="molecule type" value="Genomic_DNA"/>
</dbReference>
<feature type="domain" description="Sulfotransferase" evidence="4">
    <location>
        <begin position="166"/>
        <end position="371"/>
    </location>
</feature>
<dbReference type="InterPro" id="IPR000863">
    <property type="entry name" value="Sulfotransferase_dom"/>
</dbReference>
<name>A0A9P1D4K6_9DINO</name>
<dbReference type="PANTHER" id="PTHR11783">
    <property type="entry name" value="SULFOTRANSFERASE SULT"/>
    <property type="match status" value="1"/>
</dbReference>
<dbReference type="EMBL" id="CAMXCT030003396">
    <property type="protein sequence ID" value="CAL4791564.1"/>
    <property type="molecule type" value="Genomic_DNA"/>
</dbReference>
<dbReference type="Gene3D" id="3.40.50.300">
    <property type="entry name" value="P-loop containing nucleotide triphosphate hydrolases"/>
    <property type="match status" value="1"/>
</dbReference>
<dbReference type="AlphaFoldDB" id="A0A9P1D4K6"/>
<comment type="similarity">
    <text evidence="1">Belongs to the sulfotransferase 1 family.</text>
</comment>
<evidence type="ECO:0000313" key="5">
    <source>
        <dbReference type="EMBL" id="CAI4004252.1"/>
    </source>
</evidence>
<comment type="caution">
    <text evidence="5">The sequence shown here is derived from an EMBL/GenBank/DDBJ whole genome shotgun (WGS) entry which is preliminary data.</text>
</comment>
<evidence type="ECO:0000256" key="3">
    <source>
        <dbReference type="PROSITE-ProRule" id="PRU00339"/>
    </source>
</evidence>
<keyword evidence="2" id="KW-0808">Transferase</keyword>
<keyword evidence="3" id="KW-0802">TPR repeat</keyword>
<dbReference type="SUPFAM" id="SSF48452">
    <property type="entry name" value="TPR-like"/>
    <property type="match status" value="1"/>
</dbReference>
<reference evidence="5" key="1">
    <citation type="submission" date="2022-10" db="EMBL/GenBank/DDBJ databases">
        <authorList>
            <person name="Chen Y."/>
            <person name="Dougan E. K."/>
            <person name="Chan C."/>
            <person name="Rhodes N."/>
            <person name="Thang M."/>
        </authorList>
    </citation>
    <scope>NUCLEOTIDE SEQUENCE</scope>
</reference>
<dbReference type="Pfam" id="PF14559">
    <property type="entry name" value="TPR_19"/>
    <property type="match status" value="1"/>
</dbReference>
<dbReference type="InterPro" id="IPR011990">
    <property type="entry name" value="TPR-like_helical_dom_sf"/>
</dbReference>
<dbReference type="PROSITE" id="PS50005">
    <property type="entry name" value="TPR"/>
    <property type="match status" value="1"/>
</dbReference>
<dbReference type="SUPFAM" id="SSF52540">
    <property type="entry name" value="P-loop containing nucleoside triphosphate hydrolases"/>
    <property type="match status" value="1"/>
</dbReference>
<reference evidence="6" key="2">
    <citation type="submission" date="2024-04" db="EMBL/GenBank/DDBJ databases">
        <authorList>
            <person name="Chen Y."/>
            <person name="Shah S."/>
            <person name="Dougan E. K."/>
            <person name="Thang M."/>
            <person name="Chan C."/>
        </authorList>
    </citation>
    <scope>NUCLEOTIDE SEQUENCE [LARGE SCALE GENOMIC DNA]</scope>
</reference>
<proteinExistence type="inferred from homology"/>
<evidence type="ECO:0000313" key="8">
    <source>
        <dbReference type="Proteomes" id="UP001152797"/>
    </source>
</evidence>
<gene>
    <name evidence="5" type="ORF">C1SCF055_LOCUS30053</name>
</gene>
<evidence type="ECO:0000259" key="4">
    <source>
        <dbReference type="Pfam" id="PF00685"/>
    </source>
</evidence>